<evidence type="ECO:0000259" key="6">
    <source>
        <dbReference type="Pfam" id="PF08281"/>
    </source>
</evidence>
<keyword evidence="2" id="KW-0805">Transcription regulation</keyword>
<dbReference type="Pfam" id="PF04542">
    <property type="entry name" value="Sigma70_r2"/>
    <property type="match status" value="1"/>
</dbReference>
<dbReference type="CDD" id="cd06171">
    <property type="entry name" value="Sigma70_r4"/>
    <property type="match status" value="1"/>
</dbReference>
<name>A0A494XYI2_9BACL</name>
<evidence type="ECO:0000259" key="5">
    <source>
        <dbReference type="Pfam" id="PF04542"/>
    </source>
</evidence>
<comment type="caution">
    <text evidence="7">The sequence shown here is derived from an EMBL/GenBank/DDBJ whole genome shotgun (WGS) entry which is preliminary data.</text>
</comment>
<keyword evidence="3" id="KW-0731">Sigma factor</keyword>
<feature type="domain" description="RNA polymerase sigma factor 70 region 4 type 2" evidence="6">
    <location>
        <begin position="117"/>
        <end position="167"/>
    </location>
</feature>
<dbReference type="InterPro" id="IPR013324">
    <property type="entry name" value="RNA_pol_sigma_r3/r4-like"/>
</dbReference>
<dbReference type="InterPro" id="IPR013325">
    <property type="entry name" value="RNA_pol_sigma_r2"/>
</dbReference>
<dbReference type="InterPro" id="IPR014284">
    <property type="entry name" value="RNA_pol_sigma-70_dom"/>
</dbReference>
<dbReference type="SUPFAM" id="SSF88946">
    <property type="entry name" value="Sigma2 domain of RNA polymerase sigma factors"/>
    <property type="match status" value="1"/>
</dbReference>
<evidence type="ECO:0000256" key="2">
    <source>
        <dbReference type="ARBA" id="ARBA00023015"/>
    </source>
</evidence>
<dbReference type="GO" id="GO:0006352">
    <property type="term" value="P:DNA-templated transcription initiation"/>
    <property type="evidence" value="ECO:0007669"/>
    <property type="project" value="InterPro"/>
</dbReference>
<protein>
    <submittedName>
        <fullName evidence="7">Sigma-70 family RNA polymerase sigma factor</fullName>
    </submittedName>
</protein>
<dbReference type="InterPro" id="IPR039425">
    <property type="entry name" value="RNA_pol_sigma-70-like"/>
</dbReference>
<dbReference type="PANTHER" id="PTHR43133:SF46">
    <property type="entry name" value="RNA POLYMERASE SIGMA-70 FACTOR ECF SUBFAMILY"/>
    <property type="match status" value="1"/>
</dbReference>
<dbReference type="Proteomes" id="UP000282076">
    <property type="component" value="Unassembled WGS sequence"/>
</dbReference>
<dbReference type="EMBL" id="RBZM01000004">
    <property type="protein sequence ID" value="RKP55614.1"/>
    <property type="molecule type" value="Genomic_DNA"/>
</dbReference>
<keyword evidence="4" id="KW-0804">Transcription</keyword>
<dbReference type="OrthoDB" id="9794508at2"/>
<dbReference type="PANTHER" id="PTHR43133">
    <property type="entry name" value="RNA POLYMERASE ECF-TYPE SIGMA FACTO"/>
    <property type="match status" value="1"/>
</dbReference>
<feature type="domain" description="RNA polymerase sigma-70 region 2" evidence="5">
    <location>
        <begin position="20"/>
        <end position="83"/>
    </location>
</feature>
<dbReference type="GO" id="GO:0003677">
    <property type="term" value="F:DNA binding"/>
    <property type="evidence" value="ECO:0007669"/>
    <property type="project" value="InterPro"/>
</dbReference>
<dbReference type="InterPro" id="IPR036388">
    <property type="entry name" value="WH-like_DNA-bd_sf"/>
</dbReference>
<dbReference type="Gene3D" id="1.10.10.10">
    <property type="entry name" value="Winged helix-like DNA-binding domain superfamily/Winged helix DNA-binding domain"/>
    <property type="match status" value="1"/>
</dbReference>
<reference evidence="7 8" key="1">
    <citation type="submission" date="2018-10" db="EMBL/GenBank/DDBJ databases">
        <title>Cohnella sp. M2MS4P-1, whole genome shotgun sequence.</title>
        <authorList>
            <person name="Tuo L."/>
        </authorList>
    </citation>
    <scope>NUCLEOTIDE SEQUENCE [LARGE SCALE GENOMIC DNA]</scope>
    <source>
        <strain evidence="7 8">M2MS4P-1</strain>
    </source>
</reference>
<keyword evidence="8" id="KW-1185">Reference proteome</keyword>
<evidence type="ECO:0000256" key="3">
    <source>
        <dbReference type="ARBA" id="ARBA00023082"/>
    </source>
</evidence>
<dbReference type="NCBIfam" id="TIGR02937">
    <property type="entry name" value="sigma70-ECF"/>
    <property type="match status" value="1"/>
</dbReference>
<gene>
    <name evidence="7" type="ORF">D7Z26_08155</name>
</gene>
<sequence length="177" mass="20458">MGSEYLKHMDSVNETELRLLMDRYGDDVWKYAYVITRDREQARDIAQEVFIKAHYGIRSFRGQSSIKTWLLAITRNLSLNYVSSGYFRKILLFGIVKSRQAVPSAESAYMGERTAGEIWEVILCLPNKLHEVLVLDLEHELPVREIAQLLGLPEGTVKSRLHRARKSVESTMKGWEQ</sequence>
<dbReference type="SUPFAM" id="SSF88659">
    <property type="entry name" value="Sigma3 and sigma4 domains of RNA polymerase sigma factors"/>
    <property type="match status" value="1"/>
</dbReference>
<evidence type="ECO:0000256" key="4">
    <source>
        <dbReference type="ARBA" id="ARBA00023163"/>
    </source>
</evidence>
<organism evidence="7 8">
    <name type="scientific">Cohnella endophytica</name>
    <dbReference type="NCBI Taxonomy" id="2419778"/>
    <lineage>
        <taxon>Bacteria</taxon>
        <taxon>Bacillati</taxon>
        <taxon>Bacillota</taxon>
        <taxon>Bacilli</taxon>
        <taxon>Bacillales</taxon>
        <taxon>Paenibacillaceae</taxon>
        <taxon>Cohnella</taxon>
    </lineage>
</organism>
<evidence type="ECO:0000313" key="8">
    <source>
        <dbReference type="Proteomes" id="UP000282076"/>
    </source>
</evidence>
<dbReference type="Pfam" id="PF08281">
    <property type="entry name" value="Sigma70_r4_2"/>
    <property type="match status" value="1"/>
</dbReference>
<proteinExistence type="inferred from homology"/>
<dbReference type="GO" id="GO:0016987">
    <property type="term" value="F:sigma factor activity"/>
    <property type="evidence" value="ECO:0007669"/>
    <property type="project" value="UniProtKB-KW"/>
</dbReference>
<dbReference type="InterPro" id="IPR013249">
    <property type="entry name" value="RNA_pol_sigma70_r4_t2"/>
</dbReference>
<dbReference type="InterPro" id="IPR007627">
    <property type="entry name" value="RNA_pol_sigma70_r2"/>
</dbReference>
<evidence type="ECO:0000313" key="7">
    <source>
        <dbReference type="EMBL" id="RKP55614.1"/>
    </source>
</evidence>
<dbReference type="Gene3D" id="1.10.1740.10">
    <property type="match status" value="1"/>
</dbReference>
<dbReference type="AlphaFoldDB" id="A0A494XYI2"/>
<evidence type="ECO:0000256" key="1">
    <source>
        <dbReference type="ARBA" id="ARBA00010641"/>
    </source>
</evidence>
<comment type="similarity">
    <text evidence="1">Belongs to the sigma-70 factor family. ECF subfamily.</text>
</comment>
<accession>A0A494XYI2</accession>